<gene>
    <name evidence="3" type="ORF">AVDCRST_MAG63-371</name>
</gene>
<feature type="domain" description="Pyrroloquinoline quinone-dependent pyranose dehydrogenase beta-propeller" evidence="2">
    <location>
        <begin position="110"/>
        <end position="312"/>
    </location>
</feature>
<dbReference type="AlphaFoldDB" id="A0A6J4H520"/>
<sequence>MIRLSKDELRRQRRARGRALLAAIACGGAVAAAFYAARSRAASPAPAPASAPASAPKPVQTGEAALGDWTTDAPGVRRRITTRELAKPFATPSVDNGPRMVPRPAGALPQAPAGFKVEEFAAGLNNPRVIRAAPNGDLFVAESRPGQIRMLRDADGDGKPEMNQVFATGLRQPFGIAFYPPGPAPTHVYVANTDSVVRFRYVNGDTSARATEEMIVDNISGGGQLRGGGHWTRDIAFSRDGRKMYVSVGSRSNVMERPELEAVEERRARIFEYTPDGKNERVFAWGIRNPVGIAVHPVTGDLWTSVNERDGLGDHLVPDYVTRVQDGGFYGWPWYYIGPNQDPRHEGKRADLRSKVLVPDVLLQSHSASLAMTFYDGRQFPRDYQYHAFAAEHGSWNRARRTGYKVVRIPIRGGRATGEYEDFLTGFVTPEGNVWGRPVGVTVGKNGALLVSDDGANMIWRVSYVGTNRTANTAR</sequence>
<feature type="domain" description="Pyrroloquinoline quinone-dependent pyranose dehydrogenase beta-propeller" evidence="2">
    <location>
        <begin position="354"/>
        <end position="462"/>
    </location>
</feature>
<dbReference type="PANTHER" id="PTHR19328:SF53">
    <property type="entry name" value="MEMBRANE PROTEIN"/>
    <property type="match status" value="1"/>
</dbReference>
<evidence type="ECO:0000256" key="1">
    <source>
        <dbReference type="SAM" id="MobiDB-lite"/>
    </source>
</evidence>
<dbReference type="Pfam" id="PF22807">
    <property type="entry name" value="TrAA12"/>
    <property type="match status" value="2"/>
</dbReference>
<reference evidence="3" key="1">
    <citation type="submission" date="2020-02" db="EMBL/GenBank/DDBJ databases">
        <authorList>
            <person name="Meier V. D."/>
        </authorList>
    </citation>
    <scope>NUCLEOTIDE SEQUENCE</scope>
    <source>
        <strain evidence="3">AVDCRST_MAG63</strain>
    </source>
</reference>
<dbReference type="Gene3D" id="2.120.10.30">
    <property type="entry name" value="TolB, C-terminal domain"/>
    <property type="match status" value="1"/>
</dbReference>
<dbReference type="InterPro" id="IPR011041">
    <property type="entry name" value="Quinoprot_gluc/sorb_DH_b-prop"/>
</dbReference>
<evidence type="ECO:0000313" key="3">
    <source>
        <dbReference type="EMBL" id="CAA9215194.1"/>
    </source>
</evidence>
<protein>
    <submittedName>
        <fullName evidence="3">L-sorbosone dehydrogenase</fullName>
    </submittedName>
</protein>
<dbReference type="PANTHER" id="PTHR19328">
    <property type="entry name" value="HEDGEHOG-INTERACTING PROTEIN"/>
    <property type="match status" value="1"/>
</dbReference>
<dbReference type="SUPFAM" id="SSF50952">
    <property type="entry name" value="Soluble quinoprotein glucose dehydrogenase"/>
    <property type="match status" value="1"/>
</dbReference>
<dbReference type="InterPro" id="IPR011042">
    <property type="entry name" value="6-blade_b-propeller_TolB-like"/>
</dbReference>
<feature type="region of interest" description="Disordered" evidence="1">
    <location>
        <begin position="43"/>
        <end position="70"/>
    </location>
</feature>
<feature type="compositionally biased region" description="Low complexity" evidence="1">
    <location>
        <begin position="43"/>
        <end position="56"/>
    </location>
</feature>
<accession>A0A6J4H520</accession>
<evidence type="ECO:0000259" key="2">
    <source>
        <dbReference type="Pfam" id="PF22807"/>
    </source>
</evidence>
<dbReference type="EMBL" id="CADCTO010000023">
    <property type="protein sequence ID" value="CAA9215194.1"/>
    <property type="molecule type" value="Genomic_DNA"/>
</dbReference>
<name>A0A6J4H520_9BACT</name>
<proteinExistence type="predicted"/>
<organism evidence="3">
    <name type="scientific">uncultured Armatimonadetes bacterium</name>
    <dbReference type="NCBI Taxonomy" id="157466"/>
    <lineage>
        <taxon>Bacteria</taxon>
        <taxon>Bacillati</taxon>
        <taxon>Armatimonadota</taxon>
        <taxon>environmental samples</taxon>
    </lineage>
</organism>
<dbReference type="InterPro" id="IPR054539">
    <property type="entry name" value="Beta-prop_PDH"/>
</dbReference>